<evidence type="ECO:0000259" key="10">
    <source>
        <dbReference type="PROSITE" id="PS50878"/>
    </source>
</evidence>
<dbReference type="InterPro" id="IPR021109">
    <property type="entry name" value="Peptidase_aspartic_dom_sf"/>
</dbReference>
<dbReference type="InterPro" id="IPR000477">
    <property type="entry name" value="RT_dom"/>
</dbReference>
<dbReference type="InterPro" id="IPR036397">
    <property type="entry name" value="RNaseH_sf"/>
</dbReference>
<feature type="compositionally biased region" description="Basic and acidic residues" evidence="9">
    <location>
        <begin position="13"/>
        <end position="27"/>
    </location>
</feature>
<proteinExistence type="predicted"/>
<dbReference type="GO" id="GO:0004519">
    <property type="term" value="F:endonuclease activity"/>
    <property type="evidence" value="ECO:0007669"/>
    <property type="project" value="UniProtKB-KW"/>
</dbReference>
<reference evidence="12" key="1">
    <citation type="submission" date="2014-07" db="EMBL/GenBank/DDBJ databases">
        <authorList>
            <person name="Martin A.A"/>
            <person name="De Silva N."/>
        </authorList>
    </citation>
    <scope>NUCLEOTIDE SEQUENCE</scope>
</reference>
<dbReference type="GO" id="GO:0003723">
    <property type="term" value="F:RNA binding"/>
    <property type="evidence" value="ECO:0007669"/>
    <property type="project" value="UniProtKB-KW"/>
</dbReference>
<sequence>MEVPTEPNQEVEAENKDSNDKKTQNKKMDITNEVPNIINDDNIASFEASYEVIKRKWFRQQKELLSNLNATEEDKTKLIETQSNELTRMLQFYDINKEMVYVVPIEWETSKGHPRLKEITTLLDSVLSKNGNIKPFTRGGDVEFGKWMISVLGYIKFRTVDIEGFEIADQLCMSLTDWFIPSDSDAYSYLQKVMEVRIDRNGKLKNNLRISDLFEDIWTEMKDSQVHKKVQILAKIPVWKYGKDNLEGFNKRYDKYLSQRLGVQNVAAYLDSVPPLRREYYINYIECIPAYIRKEVKYDITSNTTWRAFLKMFTEAEANLKTLEVDFKSHNAHNSGNKSKRYPNYKNRSNKNYNINSYKKLYKENKTTPNGNNIKMAENYFHKMYKNKFVPNNRYNNKQPGNRGPQVNAIDFDNWGDSLCKKLQEIMLTTKMAALITICLLAIMIPSTEGEFIPGYKWENCHSPRIPYFYRLHDEYLKTVIAQSVSLIPVYDNCEPNTKSDMIFGIDIGNKLLIEWIETNPPRPKEHVYKNNVIQGCNKVPNPIILENNLKYSIIYKEQSLGISEAQQLFQKLCQIRLLFISKCPNWDSPIQDDMNGIDNAIHRKHDDSTKLTLGTISRIGQYQLPEREYNDDSQNNEKFYNKRIILTFNNLKGYTQTLESQIATLLVDKNTMTELLKVKTQALTHSETVRETLKHNGEEIVTLSKSLKEANQKMLTMIPKKEHDDTINKMISKEQHINAVNRIKSDLDSEKQIKLLLITERDNLNVKNSQCTTEKNQINLKLEKSKGEIHSKDELLKNKNIEIENLKTQISNGNNNNNEELTKTNKLYHNAIEEKSKLEIRLKNAWAEDKQKWKNNLDEYKILNEDLTSKVKVMLNNINYISNEVNNIAPSSNGIIYIIKEALKSRLSAINSYTIEKTPLEGNVEKELKTKKEKFEDIIKIQPQKTNSDITKIIKNIVQDVDVKQMGNEYESVLTFLGGIITTMVGRLVKEKIGAYVTRNRQNRSDTNEEGRSTFPNSYRSIGMPLISAPASRITANSARGILVNRDGRVGEQVNAINTPNTPSDDSSDWSPYIQVEMKNNYYQALIDTGATINVITKRVVNEMNLPKENHFIQYITANGDVTTTEGRITHSLKIMNKKYKITFEIIPECKHDIILGMPAIKQVGIKTLFHDRMNRQEEKKRNVYVSNNVTIPPGTCTIFHAKVVPNRNIESNIILDLHPYWKNVDHLLTFEQIGKIHDGIIPIVLINAGRNPVNLKKDTHIGHVHTIQEINEDTLLVTSEEVIPDDADWEETLPPYPSQTDPIDYDSFIELINLSESILTEKGKLKLLEICWKHKTAFYEYDGKPGLYSGKQNLNIKLKTDKIPTRIKPSRMSIEKETEISKQIADMIKSGMIEPSRSPYLSRVVLVRKKDQKWRFVVDFRSINSLIEQQSHVIPRIDKITEEAAGKNYYTSFDLKAGFHQIPLDKNSRKIAAFITHEGIFQYKVMPMGLTGSPDKFQEIMDEVLFRLPNCYVYLDDILTCTTSEDTHLSDIEAILERITKFNMKINVAKCQFGRPSAQYLGFVLDKYGIHPNTEKVKAINSKPIPRTQKEVKSFLGAASYFRRHIKNFSAIADPLYKLDKKFVWEEMHTNAFNKLKNALSNAATLSPPDNTKNYTIFTDASKQGLGAALVQKDRPIAFASRSLKPAEKNYPIIKLEALGLIYALKQFRPYIYGKHTIVITDHKPLLALLKNKELTGILQRYQMAIMEYDLTIQYIKGEANNVADYLSRETFMAIDVKENLLEEVFPLNMFPPYKIDKFIEYYNEKEKDLISKNGKIRTASGTRIYVPKLLREKLLTVFHNHPLIGGHLGYDKINGKFKSIFYWPKMDEQMTTIWTSCHECQLNKEQPSRLIEIHKKTLQYPNEVWCTLNADFMQYNNEYILVIVDEYSKFVVASVSKKQNAPTLLNTLIKYFSMIGFPKVLRSDNGPAFIAKSVAEYLKSMGIDHQLSAPYNHTSNAFAERFNNTLRAAIRVYKNEQTLSVIVAHFMYAYNRTKNLKTGLTPAQILLNSSDKWINEQPIHNGYSGLHELIKDTKERFDNDIQRQGKKLSPGDLVLRKIMIRKDSKTSQKNQPTWEGPFKIVKHLYGDTYEIERTGRKTRSAIEKVHADRLKLYIK</sequence>
<feature type="region of interest" description="Disordered" evidence="9">
    <location>
        <begin position="330"/>
        <end position="351"/>
    </location>
</feature>
<dbReference type="PROSITE" id="PS00141">
    <property type="entry name" value="ASP_PROTEASE"/>
    <property type="match status" value="1"/>
</dbReference>
<dbReference type="Proteomes" id="UP000035680">
    <property type="component" value="Unassembled WGS sequence"/>
</dbReference>
<name>A0A0K0FNY9_STRVS</name>
<dbReference type="InterPro" id="IPR043128">
    <property type="entry name" value="Rev_trsase/Diguanyl_cyclase"/>
</dbReference>
<dbReference type="SUPFAM" id="SSF53098">
    <property type="entry name" value="Ribonuclease H-like"/>
    <property type="match status" value="1"/>
</dbReference>
<keyword evidence="8" id="KW-0175">Coiled coil</keyword>
<dbReference type="EC" id="2.7.7.49" evidence="1"/>
<evidence type="ECO:0000313" key="13">
    <source>
        <dbReference type="WBParaSite" id="SVE_1084000.1"/>
    </source>
</evidence>
<dbReference type="WBParaSite" id="SVE_1084000.1">
    <property type="protein sequence ID" value="SVE_1084000.1"/>
    <property type="gene ID" value="SVE_1084000"/>
</dbReference>
<accession>A0A0K0FNY9</accession>
<keyword evidence="7" id="KW-0695">RNA-directed DNA polymerase</keyword>
<dbReference type="GO" id="GO:0015074">
    <property type="term" value="P:DNA integration"/>
    <property type="evidence" value="ECO:0007669"/>
    <property type="project" value="UniProtKB-KW"/>
</dbReference>
<dbReference type="InterPro" id="IPR041588">
    <property type="entry name" value="Integrase_H2C2"/>
</dbReference>
<dbReference type="Pfam" id="PF00665">
    <property type="entry name" value="rve"/>
    <property type="match status" value="1"/>
</dbReference>
<keyword evidence="3" id="KW-0548">Nucleotidyltransferase</keyword>
<feature type="domain" description="Reverse transcriptase" evidence="10">
    <location>
        <begin position="1390"/>
        <end position="1567"/>
    </location>
</feature>
<dbReference type="CDD" id="cd09274">
    <property type="entry name" value="RNase_HI_RT_Ty3"/>
    <property type="match status" value="1"/>
</dbReference>
<feature type="region of interest" description="Disordered" evidence="9">
    <location>
        <begin position="1"/>
        <end position="27"/>
    </location>
</feature>
<evidence type="ECO:0000256" key="8">
    <source>
        <dbReference type="SAM" id="Coils"/>
    </source>
</evidence>
<keyword evidence="2" id="KW-0808">Transferase</keyword>
<protein>
    <recommendedName>
        <fullName evidence="1">RNA-directed DNA polymerase</fullName>
        <ecNumber evidence="1">2.7.7.49</ecNumber>
    </recommendedName>
</protein>
<dbReference type="InterPro" id="IPR043502">
    <property type="entry name" value="DNA/RNA_pol_sf"/>
</dbReference>
<evidence type="ECO:0000256" key="3">
    <source>
        <dbReference type="ARBA" id="ARBA00022695"/>
    </source>
</evidence>
<reference evidence="13" key="2">
    <citation type="submission" date="2015-08" db="UniProtKB">
        <authorList>
            <consortium name="WormBaseParasite"/>
        </authorList>
    </citation>
    <scope>IDENTIFICATION</scope>
</reference>
<dbReference type="SUPFAM" id="SSF56672">
    <property type="entry name" value="DNA/RNA polymerases"/>
    <property type="match status" value="1"/>
</dbReference>
<dbReference type="GO" id="GO:0003964">
    <property type="term" value="F:RNA-directed DNA polymerase activity"/>
    <property type="evidence" value="ECO:0007669"/>
    <property type="project" value="UniProtKB-KW"/>
</dbReference>
<evidence type="ECO:0000256" key="9">
    <source>
        <dbReference type="SAM" id="MobiDB-lite"/>
    </source>
</evidence>
<evidence type="ECO:0000256" key="5">
    <source>
        <dbReference type="ARBA" id="ARBA00022759"/>
    </source>
</evidence>
<evidence type="ECO:0000256" key="1">
    <source>
        <dbReference type="ARBA" id="ARBA00012493"/>
    </source>
</evidence>
<dbReference type="InterPro" id="IPR041373">
    <property type="entry name" value="RT_RNaseH"/>
</dbReference>
<feature type="coiled-coil region" evidence="8">
    <location>
        <begin position="790"/>
        <end position="817"/>
    </location>
</feature>
<evidence type="ECO:0000256" key="2">
    <source>
        <dbReference type="ARBA" id="ARBA00022679"/>
    </source>
</evidence>
<dbReference type="CDD" id="cd01647">
    <property type="entry name" value="RT_LTR"/>
    <property type="match status" value="1"/>
</dbReference>
<dbReference type="PROSITE" id="PS50878">
    <property type="entry name" value="RT_POL"/>
    <property type="match status" value="1"/>
</dbReference>
<dbReference type="Gene3D" id="1.10.340.70">
    <property type="match status" value="1"/>
</dbReference>
<dbReference type="FunFam" id="3.30.70.270:FF:000020">
    <property type="entry name" value="Transposon Tf2-6 polyprotein-like Protein"/>
    <property type="match status" value="1"/>
</dbReference>
<dbReference type="Gene3D" id="2.40.70.10">
    <property type="entry name" value="Acid Proteases"/>
    <property type="match status" value="1"/>
</dbReference>
<dbReference type="InterPro" id="IPR012337">
    <property type="entry name" value="RNaseH-like_sf"/>
</dbReference>
<dbReference type="Gene3D" id="3.30.70.270">
    <property type="match status" value="2"/>
</dbReference>
<evidence type="ECO:0000256" key="4">
    <source>
        <dbReference type="ARBA" id="ARBA00022722"/>
    </source>
</evidence>
<keyword evidence="6" id="KW-0378">Hydrolase</keyword>
<evidence type="ECO:0000256" key="6">
    <source>
        <dbReference type="ARBA" id="ARBA00022801"/>
    </source>
</evidence>
<dbReference type="STRING" id="75913.A0A0K0FNY9"/>
<dbReference type="PROSITE" id="PS50994">
    <property type="entry name" value="INTEGRASE"/>
    <property type="match status" value="1"/>
</dbReference>
<evidence type="ECO:0000259" key="11">
    <source>
        <dbReference type="PROSITE" id="PS50994"/>
    </source>
</evidence>
<dbReference type="Pfam" id="PF17921">
    <property type="entry name" value="Integrase_H2C2"/>
    <property type="match status" value="1"/>
</dbReference>
<dbReference type="GO" id="GO:0006508">
    <property type="term" value="P:proteolysis"/>
    <property type="evidence" value="ECO:0007669"/>
    <property type="project" value="InterPro"/>
</dbReference>
<dbReference type="InterPro" id="IPR001969">
    <property type="entry name" value="Aspartic_peptidase_AS"/>
</dbReference>
<dbReference type="CDD" id="cd00303">
    <property type="entry name" value="retropepsin_like"/>
    <property type="match status" value="1"/>
</dbReference>
<feature type="domain" description="Integrase catalytic" evidence="11">
    <location>
        <begin position="1900"/>
        <end position="2053"/>
    </location>
</feature>
<dbReference type="SUPFAM" id="SSF50630">
    <property type="entry name" value="Acid proteases"/>
    <property type="match status" value="1"/>
</dbReference>
<dbReference type="GO" id="GO:0004190">
    <property type="term" value="F:aspartic-type endopeptidase activity"/>
    <property type="evidence" value="ECO:0007669"/>
    <property type="project" value="InterPro"/>
</dbReference>
<dbReference type="GO" id="GO:0042575">
    <property type="term" value="C:DNA polymerase complex"/>
    <property type="evidence" value="ECO:0007669"/>
    <property type="project" value="UniProtKB-ARBA"/>
</dbReference>
<keyword evidence="5" id="KW-0255">Endonuclease</keyword>
<evidence type="ECO:0000313" key="12">
    <source>
        <dbReference type="Proteomes" id="UP000035680"/>
    </source>
</evidence>
<dbReference type="Pfam" id="PF00078">
    <property type="entry name" value="RVT_1"/>
    <property type="match status" value="1"/>
</dbReference>
<dbReference type="Pfam" id="PF13975">
    <property type="entry name" value="gag-asp_proteas"/>
    <property type="match status" value="1"/>
</dbReference>
<organism evidence="12 13">
    <name type="scientific">Strongyloides venezuelensis</name>
    <name type="common">Threadworm</name>
    <dbReference type="NCBI Taxonomy" id="75913"/>
    <lineage>
        <taxon>Eukaryota</taxon>
        <taxon>Metazoa</taxon>
        <taxon>Ecdysozoa</taxon>
        <taxon>Nematoda</taxon>
        <taxon>Chromadorea</taxon>
        <taxon>Rhabditida</taxon>
        <taxon>Tylenchina</taxon>
        <taxon>Panagrolaimomorpha</taxon>
        <taxon>Strongyloidoidea</taxon>
        <taxon>Strongyloididae</taxon>
        <taxon>Strongyloides</taxon>
    </lineage>
</organism>
<dbReference type="PANTHER" id="PTHR37984">
    <property type="entry name" value="PROTEIN CBG26694"/>
    <property type="match status" value="1"/>
</dbReference>
<dbReference type="InterPro" id="IPR001584">
    <property type="entry name" value="Integrase_cat-core"/>
</dbReference>
<keyword evidence="12" id="KW-1185">Reference proteome</keyword>
<keyword evidence="4" id="KW-0540">Nuclease</keyword>
<dbReference type="Gene3D" id="3.10.10.10">
    <property type="entry name" value="HIV Type 1 Reverse Transcriptase, subunit A, domain 1"/>
    <property type="match status" value="1"/>
</dbReference>
<dbReference type="PANTHER" id="PTHR37984:SF5">
    <property type="entry name" value="PROTEIN NYNRIN-LIKE"/>
    <property type="match status" value="1"/>
</dbReference>
<dbReference type="Pfam" id="PF17917">
    <property type="entry name" value="RT_RNaseH"/>
    <property type="match status" value="1"/>
</dbReference>
<dbReference type="InterPro" id="IPR050951">
    <property type="entry name" value="Retrovirus_Pol_polyprotein"/>
</dbReference>
<evidence type="ECO:0000256" key="7">
    <source>
        <dbReference type="ARBA" id="ARBA00022918"/>
    </source>
</evidence>
<dbReference type="Gene3D" id="3.30.420.10">
    <property type="entry name" value="Ribonuclease H-like superfamily/Ribonuclease H"/>
    <property type="match status" value="1"/>
</dbReference>